<dbReference type="InterPro" id="IPR013766">
    <property type="entry name" value="Thioredoxin_domain"/>
</dbReference>
<dbReference type="PROSITE" id="PS51352">
    <property type="entry name" value="THIOREDOXIN_2"/>
    <property type="match status" value="1"/>
</dbReference>
<dbReference type="EMBL" id="NQMN01000002">
    <property type="protein sequence ID" value="PAF54953.1"/>
    <property type="molecule type" value="Genomic_DNA"/>
</dbReference>
<keyword evidence="5" id="KW-1185">Reference proteome</keyword>
<dbReference type="Pfam" id="PF00085">
    <property type="entry name" value="Thioredoxin"/>
    <property type="match status" value="1"/>
</dbReference>
<proteinExistence type="inferred from homology"/>
<feature type="domain" description="Thioredoxin" evidence="3">
    <location>
        <begin position="1"/>
        <end position="102"/>
    </location>
</feature>
<comment type="similarity">
    <text evidence="1">Belongs to the thioredoxin family.</text>
</comment>
<protein>
    <submittedName>
        <fullName evidence="4">Thioredoxin</fullName>
    </submittedName>
</protein>
<accession>A0ABX4H514</accession>
<evidence type="ECO:0000256" key="1">
    <source>
        <dbReference type="ARBA" id="ARBA00008987"/>
    </source>
</evidence>
<dbReference type="PANTHER" id="PTHR45663:SF11">
    <property type="entry name" value="GEO12009P1"/>
    <property type="match status" value="1"/>
</dbReference>
<dbReference type="Gene3D" id="3.40.30.10">
    <property type="entry name" value="Glutaredoxin"/>
    <property type="match status" value="1"/>
</dbReference>
<dbReference type="Proteomes" id="UP000217033">
    <property type="component" value="Unassembled WGS sequence"/>
</dbReference>
<evidence type="ECO:0000256" key="2">
    <source>
        <dbReference type="ARBA" id="ARBA00023284"/>
    </source>
</evidence>
<evidence type="ECO:0000259" key="3">
    <source>
        <dbReference type="PROSITE" id="PS51352"/>
    </source>
</evidence>
<organism evidence="4 5">
    <name type="scientific">Mycoplasmopsis agassizii</name>
    <dbReference type="NCBI Taxonomy" id="33922"/>
    <lineage>
        <taxon>Bacteria</taxon>
        <taxon>Bacillati</taxon>
        <taxon>Mycoplasmatota</taxon>
        <taxon>Mycoplasmoidales</taxon>
        <taxon>Metamycoplasmataceae</taxon>
        <taxon>Mycoplasmopsis</taxon>
    </lineage>
</organism>
<gene>
    <name evidence="4" type="ORF">CJF60_04430</name>
</gene>
<reference evidence="4" key="1">
    <citation type="submission" date="2017-08" db="EMBL/GenBank/DDBJ databases">
        <authorList>
            <person name="Alvarez-Ponce D."/>
            <person name="Weitzman C.L."/>
            <person name="Tillett R.L."/>
            <person name="Sandmeier F.C."/>
            <person name="Tracy C.R."/>
        </authorList>
    </citation>
    <scope>NUCLEOTIDE SEQUENCE [LARGE SCALE GENOMIC DNA]</scope>
    <source>
        <strain evidence="4">PS6</strain>
    </source>
</reference>
<name>A0ABX4H514_9BACT</name>
<dbReference type="InterPro" id="IPR036249">
    <property type="entry name" value="Thioredoxin-like_sf"/>
</dbReference>
<dbReference type="CDD" id="cd02947">
    <property type="entry name" value="TRX_family"/>
    <property type="match status" value="1"/>
</dbReference>
<evidence type="ECO:0000313" key="4">
    <source>
        <dbReference type="EMBL" id="PAF54953.1"/>
    </source>
</evidence>
<sequence>MIYENLSREEVERQVQEGVSLLYFYSDNCGPCIFTQKIMEEIAVLSNVRIFKIDSNKETAWSKDLRVDHVPLTFLVKDGQILNKIIGYTRRSEFFDLVNKFI</sequence>
<comment type="caution">
    <text evidence="4">The sequence shown here is derived from an EMBL/GenBank/DDBJ whole genome shotgun (WGS) entry which is preliminary data.</text>
</comment>
<dbReference type="SUPFAM" id="SSF52833">
    <property type="entry name" value="Thioredoxin-like"/>
    <property type="match status" value="1"/>
</dbReference>
<dbReference type="PANTHER" id="PTHR45663">
    <property type="entry name" value="GEO12009P1"/>
    <property type="match status" value="1"/>
</dbReference>
<evidence type="ECO:0000313" key="5">
    <source>
        <dbReference type="Proteomes" id="UP000217033"/>
    </source>
</evidence>
<keyword evidence="2" id="KW-0676">Redox-active center</keyword>
<dbReference type="RefSeq" id="WP_084232148.1">
    <property type="nucleotide sequence ID" value="NZ_CP166874.1"/>
</dbReference>